<organism evidence="2 3">
    <name type="scientific">Tanacetum coccineum</name>
    <dbReference type="NCBI Taxonomy" id="301880"/>
    <lineage>
        <taxon>Eukaryota</taxon>
        <taxon>Viridiplantae</taxon>
        <taxon>Streptophyta</taxon>
        <taxon>Embryophyta</taxon>
        <taxon>Tracheophyta</taxon>
        <taxon>Spermatophyta</taxon>
        <taxon>Magnoliopsida</taxon>
        <taxon>eudicotyledons</taxon>
        <taxon>Gunneridae</taxon>
        <taxon>Pentapetalae</taxon>
        <taxon>asterids</taxon>
        <taxon>campanulids</taxon>
        <taxon>Asterales</taxon>
        <taxon>Asteraceae</taxon>
        <taxon>Asteroideae</taxon>
        <taxon>Anthemideae</taxon>
        <taxon>Anthemidinae</taxon>
        <taxon>Tanacetum</taxon>
    </lineage>
</organism>
<proteinExistence type="predicted"/>
<sequence length="150" mass="16132">MSTEVHQAAEIVTTSNELDLLFDPLFDEYFNGEHQVVLKSSAGKMPTKIELTLEQSQQGVSNDVLDEDDVLETPALTASVTPPSAKGKEVASSASVEAGNRDHQSDMSVGFVGSNGNGKHTVIDLDEYDEEAAATNRAKKQLVTVKIEKP</sequence>
<protein>
    <submittedName>
        <fullName evidence="2">Uncharacterized protein</fullName>
    </submittedName>
</protein>
<accession>A0ABQ5HZP5</accession>
<evidence type="ECO:0000313" key="2">
    <source>
        <dbReference type="EMBL" id="GJT93230.1"/>
    </source>
</evidence>
<gene>
    <name evidence="2" type="ORF">Tco_1082075</name>
</gene>
<name>A0ABQ5HZP5_9ASTR</name>
<dbReference type="Proteomes" id="UP001151760">
    <property type="component" value="Unassembled WGS sequence"/>
</dbReference>
<feature type="region of interest" description="Disordered" evidence="1">
    <location>
        <begin position="74"/>
        <end position="113"/>
    </location>
</feature>
<comment type="caution">
    <text evidence="2">The sequence shown here is derived from an EMBL/GenBank/DDBJ whole genome shotgun (WGS) entry which is preliminary data.</text>
</comment>
<keyword evidence="3" id="KW-1185">Reference proteome</keyword>
<evidence type="ECO:0000313" key="3">
    <source>
        <dbReference type="Proteomes" id="UP001151760"/>
    </source>
</evidence>
<reference evidence="2" key="1">
    <citation type="journal article" date="2022" name="Int. J. Mol. Sci.">
        <title>Draft Genome of Tanacetum Coccineum: Genomic Comparison of Closely Related Tanacetum-Family Plants.</title>
        <authorList>
            <person name="Yamashiro T."/>
            <person name="Shiraishi A."/>
            <person name="Nakayama K."/>
            <person name="Satake H."/>
        </authorList>
    </citation>
    <scope>NUCLEOTIDE SEQUENCE</scope>
</reference>
<evidence type="ECO:0000256" key="1">
    <source>
        <dbReference type="SAM" id="MobiDB-lite"/>
    </source>
</evidence>
<reference evidence="2" key="2">
    <citation type="submission" date="2022-01" db="EMBL/GenBank/DDBJ databases">
        <authorList>
            <person name="Yamashiro T."/>
            <person name="Shiraishi A."/>
            <person name="Satake H."/>
            <person name="Nakayama K."/>
        </authorList>
    </citation>
    <scope>NUCLEOTIDE SEQUENCE</scope>
</reference>
<dbReference type="EMBL" id="BQNB010020183">
    <property type="protein sequence ID" value="GJT93230.1"/>
    <property type="molecule type" value="Genomic_DNA"/>
</dbReference>